<evidence type="ECO:0000259" key="6">
    <source>
        <dbReference type="Pfam" id="PF08323"/>
    </source>
</evidence>
<feature type="transmembrane region" description="Helical" evidence="4">
    <location>
        <begin position="837"/>
        <end position="856"/>
    </location>
</feature>
<dbReference type="EMBL" id="CAXAMM010020757">
    <property type="protein sequence ID" value="CAK9048524.1"/>
    <property type="molecule type" value="Genomic_DNA"/>
</dbReference>
<evidence type="ECO:0000313" key="7">
    <source>
        <dbReference type="EMBL" id="CAK9048524.1"/>
    </source>
</evidence>
<dbReference type="Proteomes" id="UP001642464">
    <property type="component" value="Unassembled WGS sequence"/>
</dbReference>
<feature type="transmembrane region" description="Helical" evidence="4">
    <location>
        <begin position="23"/>
        <end position="44"/>
    </location>
</feature>
<keyword evidence="8" id="KW-1185">Reference proteome</keyword>
<feature type="transmembrane region" description="Helical" evidence="4">
    <location>
        <begin position="1210"/>
        <end position="1231"/>
    </location>
</feature>
<dbReference type="InterPro" id="IPR001296">
    <property type="entry name" value="Glyco_trans_1"/>
</dbReference>
<proteinExistence type="predicted"/>
<name>A0ABP0MAI4_9DINO</name>
<feature type="transmembrane region" description="Helical" evidence="4">
    <location>
        <begin position="805"/>
        <end position="825"/>
    </location>
</feature>
<feature type="transmembrane region" description="Helical" evidence="4">
    <location>
        <begin position="1158"/>
        <end position="1176"/>
    </location>
</feature>
<feature type="transmembrane region" description="Helical" evidence="4">
    <location>
        <begin position="939"/>
        <end position="964"/>
    </location>
</feature>
<feature type="transmembrane region" description="Helical" evidence="4">
    <location>
        <begin position="1046"/>
        <end position="1064"/>
    </location>
</feature>
<feature type="transmembrane region" description="Helical" evidence="4">
    <location>
        <begin position="862"/>
        <end position="884"/>
    </location>
</feature>
<feature type="transmembrane region" description="Helical" evidence="4">
    <location>
        <begin position="1084"/>
        <end position="1105"/>
    </location>
</feature>
<feature type="region of interest" description="Disordered" evidence="3">
    <location>
        <begin position="594"/>
        <end position="665"/>
    </location>
</feature>
<feature type="transmembrane region" description="Helical" evidence="4">
    <location>
        <begin position="896"/>
        <end position="919"/>
    </location>
</feature>
<keyword evidence="4" id="KW-0472">Membrane</keyword>
<feature type="domain" description="Glycosyl transferase family 1" evidence="5">
    <location>
        <begin position="391"/>
        <end position="516"/>
    </location>
</feature>
<dbReference type="Gene3D" id="3.40.50.2000">
    <property type="entry name" value="Glycogen Phosphorylase B"/>
    <property type="match status" value="2"/>
</dbReference>
<evidence type="ECO:0000256" key="3">
    <source>
        <dbReference type="SAM" id="MobiDB-lite"/>
    </source>
</evidence>
<feature type="non-terminal residue" evidence="7">
    <location>
        <position position="1338"/>
    </location>
</feature>
<dbReference type="Pfam" id="PF08323">
    <property type="entry name" value="Glyco_transf_5"/>
    <property type="match status" value="1"/>
</dbReference>
<feature type="transmembrane region" description="Helical" evidence="4">
    <location>
        <begin position="1020"/>
        <end position="1039"/>
    </location>
</feature>
<gene>
    <name evidence="7" type="ORF">SCF082_LOCUS27011</name>
</gene>
<keyword evidence="4" id="KW-0812">Transmembrane</keyword>
<protein>
    <submittedName>
        <fullName evidence="7">3-glucan synthase mok14</fullName>
    </submittedName>
</protein>
<organism evidence="7 8">
    <name type="scientific">Durusdinium trenchii</name>
    <dbReference type="NCBI Taxonomy" id="1381693"/>
    <lineage>
        <taxon>Eukaryota</taxon>
        <taxon>Sar</taxon>
        <taxon>Alveolata</taxon>
        <taxon>Dinophyceae</taxon>
        <taxon>Suessiales</taxon>
        <taxon>Symbiodiniaceae</taxon>
        <taxon>Durusdinium</taxon>
    </lineage>
</organism>
<dbReference type="SUPFAM" id="SSF103473">
    <property type="entry name" value="MFS general substrate transporter"/>
    <property type="match status" value="1"/>
</dbReference>
<evidence type="ECO:0000256" key="4">
    <source>
        <dbReference type="SAM" id="Phobius"/>
    </source>
</evidence>
<evidence type="ECO:0000259" key="5">
    <source>
        <dbReference type="Pfam" id="PF00534"/>
    </source>
</evidence>
<keyword evidence="4" id="KW-1133">Transmembrane helix</keyword>
<evidence type="ECO:0000256" key="1">
    <source>
        <dbReference type="ARBA" id="ARBA00022676"/>
    </source>
</evidence>
<dbReference type="PANTHER" id="PTHR47182">
    <property type="entry name" value="CELL WALL ALPHA-1,3-GLUCAN SYNTHASE AGS1-RELATED"/>
    <property type="match status" value="1"/>
</dbReference>
<dbReference type="CDD" id="cd06174">
    <property type="entry name" value="MFS"/>
    <property type="match status" value="1"/>
</dbReference>
<dbReference type="PANTHER" id="PTHR47182:SF5">
    <property type="entry name" value="CELL WALL ALPHA-1,3-GLUCAN SYNTHASE MOK12"/>
    <property type="match status" value="1"/>
</dbReference>
<dbReference type="InterPro" id="IPR036259">
    <property type="entry name" value="MFS_trans_sf"/>
</dbReference>
<feature type="transmembrane region" description="Helical" evidence="4">
    <location>
        <begin position="1117"/>
        <end position="1138"/>
    </location>
</feature>
<dbReference type="InterPro" id="IPR013534">
    <property type="entry name" value="Starch_synth_cat_dom"/>
</dbReference>
<accession>A0ABP0MAI4</accession>
<sequence length="1338" mass="148415">MTILGKSDDGWPDEPKLQSGPPVPIYSIILAVVWVLPVLLYWGLDFILTRRRRIVEEAMSLSASQQSIQRTESELSNVHTNRHLTDNLSVRDVEGDHFPVMLASLEHSLPHLAKARATAGGLGKVVDLISRKHPTDILLVHPMLEEVSGQVEYGKACDEDPPLRLVVEGVRHDVQVFRYKSQDTNQQPHVEFLMLAHPLFKARTLDSIYPNPMSRKAVLTFFSLWNQAVGALLVRHKPHVFHCPDFHSAVAPWYAINGHPSLKVLLVLHNAEYQGTISTDMILGRRLETLAYVFNLPKHIVAEHLLLDGRFNMLKSAVDFICSRQNGFGACAVSHWYAAECHSAYSVLWELPVVHGLDNPMLEEERVHLEGDLASVKADAKKRIQQRLGLEVNPNARLFVSLGRLVRQKGVDLIADVADWLLSNFADAQLILVGPVGDGFGHYAATKLEAMKENGRHAGRLHVHIQFMRDKDVLKDMKLGADFCLMPSRDEPFGYVDIEFAWHGALLVGAQAGGLGKVPGFYFLAQNRENLDRLRRELRTAVTRAMKADLDQLHRMAEEAISCTFPLDVWQRRLRSAYLMVVAQGAEGTWQEETVAAASDRRTASESEGDLDIVIRAPPGPPGASIEFSDASPASRKRASTFQPFLETHGIPPPRPPPSEQPAGETAPVSLVDLAVGHQGEAPNRSFSVSAGGPEFLTQELDEAELAERIKKKVQLHDSWGIDEILVSVGEDVDFEREGSSTSRWLLMRTCGVQRIHIVVALGYVASPVAEFLTFVTATEWGLRGGESVPRYAQRLLGTQIDPPILNMVLFGFNALAFAISAPLWAALSRYLEPRKVMALCLMLQVPLLITLWPFYPKVEMALFLIFVHGMVTSASFLFLVFNFMMSIKADMSQYAVRLGALEMLQYVVNWLLTGYIFLASPSSLRGTKETPLTTGFSLLLLPVGLLMILLTAVPAVLLLFAPGPYRNDRFPGWNLELFHHKRSFVLLLVSDCFGSLALFPGTCYITWWLSNGWSSQELSGLSVLFAFLLAAGTFLWAATLSYTSVHGFSFLIGVAVMLAPATMLRDLVQEEVATITSLGRSQAALIVSVLSLFLEGVRSSAMWTAKIRILNSRWRLLSYGTILQSCSHFCAFLSPIVCEILARMNGVTFITRNQKELADAMIVSGLPLGLLQFFFQVSVAPFIKKDMGVSVGAERTRSLQHRLRKGTSVFAFSTLVGISVLLVSLTFLFLKIELGVDRIARCVQPRRVNCTVIVDELDPEPAILGWHYGPNRFGQNTTGLYNCMQRMQAVGGDTFLFWEFGKCQVHSCGSSEALKTGDSAGLGPLGTFDLWSLYCDM</sequence>
<keyword evidence="2" id="KW-0808">Transferase</keyword>
<reference evidence="7 8" key="1">
    <citation type="submission" date="2024-02" db="EMBL/GenBank/DDBJ databases">
        <authorList>
            <person name="Chen Y."/>
            <person name="Shah S."/>
            <person name="Dougan E. K."/>
            <person name="Thang M."/>
            <person name="Chan C."/>
        </authorList>
    </citation>
    <scope>NUCLEOTIDE SEQUENCE [LARGE SCALE GENOMIC DNA]</scope>
</reference>
<dbReference type="Pfam" id="PF00534">
    <property type="entry name" value="Glycos_transf_1"/>
    <property type="match status" value="1"/>
</dbReference>
<dbReference type="InterPro" id="IPR058655">
    <property type="entry name" value="Mok11-14/Ags1-like"/>
</dbReference>
<evidence type="ECO:0000256" key="2">
    <source>
        <dbReference type="ARBA" id="ARBA00022679"/>
    </source>
</evidence>
<evidence type="ECO:0000313" key="8">
    <source>
        <dbReference type="Proteomes" id="UP001642464"/>
    </source>
</evidence>
<feature type="transmembrane region" description="Helical" evidence="4">
    <location>
        <begin position="985"/>
        <end position="1008"/>
    </location>
</feature>
<feature type="transmembrane region" description="Helical" evidence="4">
    <location>
        <begin position="756"/>
        <end position="778"/>
    </location>
</feature>
<comment type="caution">
    <text evidence="7">The sequence shown here is derived from an EMBL/GenBank/DDBJ whole genome shotgun (WGS) entry which is preliminary data.</text>
</comment>
<feature type="compositionally biased region" description="Pro residues" evidence="3">
    <location>
        <begin position="651"/>
        <end position="660"/>
    </location>
</feature>
<keyword evidence="1" id="KW-0328">Glycosyltransferase</keyword>
<feature type="domain" description="Starch synthase catalytic" evidence="6">
    <location>
        <begin position="117"/>
        <end position="320"/>
    </location>
</feature>
<dbReference type="SUPFAM" id="SSF53756">
    <property type="entry name" value="UDP-Glycosyltransferase/glycogen phosphorylase"/>
    <property type="match status" value="1"/>
</dbReference>